<reference evidence="2 3" key="1">
    <citation type="submission" date="2020-08" db="EMBL/GenBank/DDBJ databases">
        <title>Genomic Encyclopedia of Type Strains, Phase IV (KMG-IV): sequencing the most valuable type-strain genomes for metagenomic binning, comparative biology and taxonomic classification.</title>
        <authorList>
            <person name="Goeker M."/>
        </authorList>
    </citation>
    <scope>NUCLEOTIDE SEQUENCE [LARGE SCALE GENOMIC DNA]</scope>
    <source>
        <strain evidence="2 3">DSM 27203</strain>
    </source>
</reference>
<dbReference type="RefSeq" id="WP_184002353.1">
    <property type="nucleotide sequence ID" value="NZ_BAABIF010000013.1"/>
</dbReference>
<dbReference type="EMBL" id="JACIJI010000002">
    <property type="protein sequence ID" value="MBB5718514.1"/>
    <property type="molecule type" value="Genomic_DNA"/>
</dbReference>
<sequence length="152" mass="15889">MKKSAIAALVIAALISSHPAQARTVTMDCAGAPLQSDGTIPPNAAEGRISLSAVMDTVRGTITVLSVNGTGMIPVGSPLLFNTKTKDGPAARSVWEAPDGRRFIGIQLMEAGTILFAGYVVSAQCQPGGNATCNRQMPGTVEYYQARCIPRR</sequence>
<dbReference type="Proteomes" id="UP000554342">
    <property type="component" value="Unassembled WGS sequence"/>
</dbReference>
<evidence type="ECO:0000256" key="1">
    <source>
        <dbReference type="SAM" id="SignalP"/>
    </source>
</evidence>
<keyword evidence="1" id="KW-0732">Signal</keyword>
<organism evidence="2 3">
    <name type="scientific">Stakelama sediminis</name>
    <dbReference type="NCBI Taxonomy" id="463200"/>
    <lineage>
        <taxon>Bacteria</taxon>
        <taxon>Pseudomonadati</taxon>
        <taxon>Pseudomonadota</taxon>
        <taxon>Alphaproteobacteria</taxon>
        <taxon>Sphingomonadales</taxon>
        <taxon>Sphingomonadaceae</taxon>
        <taxon>Stakelama</taxon>
    </lineage>
</organism>
<gene>
    <name evidence="2" type="ORF">FHR23_001437</name>
</gene>
<dbReference type="AlphaFoldDB" id="A0A840YYB5"/>
<keyword evidence="3" id="KW-1185">Reference proteome</keyword>
<accession>A0A840YYB5</accession>
<feature type="signal peptide" evidence="1">
    <location>
        <begin position="1"/>
        <end position="22"/>
    </location>
</feature>
<evidence type="ECO:0000313" key="3">
    <source>
        <dbReference type="Proteomes" id="UP000554342"/>
    </source>
</evidence>
<proteinExistence type="predicted"/>
<comment type="caution">
    <text evidence="2">The sequence shown here is derived from an EMBL/GenBank/DDBJ whole genome shotgun (WGS) entry which is preliminary data.</text>
</comment>
<evidence type="ECO:0000313" key="2">
    <source>
        <dbReference type="EMBL" id="MBB5718514.1"/>
    </source>
</evidence>
<feature type="chain" id="PRO_5032649560" evidence="1">
    <location>
        <begin position="23"/>
        <end position="152"/>
    </location>
</feature>
<protein>
    <submittedName>
        <fullName evidence="2">Uncharacterized protein</fullName>
    </submittedName>
</protein>
<name>A0A840YYB5_9SPHN</name>